<dbReference type="Proteomes" id="UP000034690">
    <property type="component" value="Unassembled WGS sequence"/>
</dbReference>
<dbReference type="Gene3D" id="1.10.10.10">
    <property type="entry name" value="Winged helix-like DNA-binding domain superfamily/Winged helix DNA-binding domain"/>
    <property type="match status" value="1"/>
</dbReference>
<dbReference type="EMBL" id="LBWQ01000021">
    <property type="protein sequence ID" value="KKR13243.1"/>
    <property type="molecule type" value="Genomic_DNA"/>
</dbReference>
<protein>
    <submittedName>
        <fullName evidence="2">Transcriptional regulator, PadR-like protein family</fullName>
    </submittedName>
</protein>
<feature type="domain" description="Transcription regulator PadR N-terminal" evidence="1">
    <location>
        <begin position="39"/>
        <end position="110"/>
    </location>
</feature>
<proteinExistence type="predicted"/>
<dbReference type="Pfam" id="PF03551">
    <property type="entry name" value="PadR"/>
    <property type="match status" value="1"/>
</dbReference>
<accession>A0A0G0NCN5</accession>
<dbReference type="InterPro" id="IPR036388">
    <property type="entry name" value="WH-like_DNA-bd_sf"/>
</dbReference>
<sequence length="142" mass="16132">MCDVCGCSRRFRVINQDSTGSDSKLVRQAPIERFIEPCILLVLSKIPSYGYELMKNLAEQCGETIDVGNLYRTLRRMEEDGWVTSDWEKGENGPKKRIYTITSDGKDFLHSAALGLEKSQAQIGLFLNRYKEVFKEEGGETL</sequence>
<dbReference type="PANTHER" id="PTHR33169:SF14">
    <property type="entry name" value="TRANSCRIPTIONAL REGULATOR RV3488"/>
    <property type="match status" value="1"/>
</dbReference>
<dbReference type="SUPFAM" id="SSF46785">
    <property type="entry name" value="Winged helix' DNA-binding domain"/>
    <property type="match status" value="1"/>
</dbReference>
<evidence type="ECO:0000313" key="3">
    <source>
        <dbReference type="Proteomes" id="UP000034690"/>
    </source>
</evidence>
<dbReference type="PANTHER" id="PTHR33169">
    <property type="entry name" value="PADR-FAMILY TRANSCRIPTIONAL REGULATOR"/>
    <property type="match status" value="1"/>
</dbReference>
<comment type="caution">
    <text evidence="2">The sequence shown here is derived from an EMBL/GenBank/DDBJ whole genome shotgun (WGS) entry which is preliminary data.</text>
</comment>
<organism evidence="2 3">
    <name type="scientific">Candidatus Woesebacteria bacterium GW2011_GWA1_39_21b</name>
    <dbReference type="NCBI Taxonomy" id="1618551"/>
    <lineage>
        <taxon>Bacteria</taxon>
        <taxon>Candidatus Woeseibacteriota</taxon>
    </lineage>
</organism>
<evidence type="ECO:0000313" key="2">
    <source>
        <dbReference type="EMBL" id="KKR13243.1"/>
    </source>
</evidence>
<dbReference type="AlphaFoldDB" id="A0A0G0NCN5"/>
<gene>
    <name evidence="2" type="ORF">UT40_C0021G0025</name>
</gene>
<name>A0A0G0NCN5_9BACT</name>
<evidence type="ECO:0000259" key="1">
    <source>
        <dbReference type="Pfam" id="PF03551"/>
    </source>
</evidence>
<dbReference type="InterPro" id="IPR005149">
    <property type="entry name" value="Tscrpt_reg_PadR_N"/>
</dbReference>
<dbReference type="InterPro" id="IPR052509">
    <property type="entry name" value="Metal_resp_DNA-bind_regulator"/>
</dbReference>
<dbReference type="InterPro" id="IPR036390">
    <property type="entry name" value="WH_DNA-bd_sf"/>
</dbReference>
<reference evidence="2 3" key="1">
    <citation type="journal article" date="2015" name="Nature">
        <title>rRNA introns, odd ribosomes, and small enigmatic genomes across a large radiation of phyla.</title>
        <authorList>
            <person name="Brown C.T."/>
            <person name="Hug L.A."/>
            <person name="Thomas B.C."/>
            <person name="Sharon I."/>
            <person name="Castelle C.J."/>
            <person name="Singh A."/>
            <person name="Wilkins M.J."/>
            <person name="Williams K.H."/>
            <person name="Banfield J.F."/>
        </authorList>
    </citation>
    <scope>NUCLEOTIDE SEQUENCE [LARGE SCALE GENOMIC DNA]</scope>
</reference>